<dbReference type="EMBL" id="CAJNOQ010026845">
    <property type="protein sequence ID" value="CAF1548990.1"/>
    <property type="molecule type" value="Genomic_DNA"/>
</dbReference>
<reference evidence="2" key="1">
    <citation type="submission" date="2021-02" db="EMBL/GenBank/DDBJ databases">
        <authorList>
            <person name="Nowell W R."/>
        </authorList>
    </citation>
    <scope>NUCLEOTIDE SEQUENCE</scope>
</reference>
<dbReference type="GO" id="GO:0015074">
    <property type="term" value="P:DNA integration"/>
    <property type="evidence" value="ECO:0007669"/>
    <property type="project" value="TreeGrafter"/>
</dbReference>
<dbReference type="Proteomes" id="UP000663829">
    <property type="component" value="Unassembled WGS sequence"/>
</dbReference>
<dbReference type="InterPro" id="IPR052709">
    <property type="entry name" value="Transposase-MT_Hybrid"/>
</dbReference>
<organism evidence="2 4">
    <name type="scientific">Didymodactylos carnosus</name>
    <dbReference type="NCBI Taxonomy" id="1234261"/>
    <lineage>
        <taxon>Eukaryota</taxon>
        <taxon>Metazoa</taxon>
        <taxon>Spiralia</taxon>
        <taxon>Gnathifera</taxon>
        <taxon>Rotifera</taxon>
        <taxon>Eurotatoria</taxon>
        <taxon>Bdelloidea</taxon>
        <taxon>Philodinida</taxon>
        <taxon>Philodinidae</taxon>
        <taxon>Didymodactylos</taxon>
    </lineage>
</organism>
<sequence length="175" mass="20167">MEKFEYRAYIKTRVLLGKSATEIANELNLAHADQAPKYRTVSKWVALFREGREELNDGLRSGRPITVHTSANIELVRQITEIDPHSTFDDIMAESSINRYTLGEIIHDSLGLRKLASRWIPHELTDKNRNDRVQACRENLAKFKEGKWRLCDVITGDESWFYLRQIGHKSLTPAG</sequence>
<dbReference type="InterPro" id="IPR041426">
    <property type="entry name" value="Mos1_HTH"/>
</dbReference>
<dbReference type="OrthoDB" id="8189655at2759"/>
<dbReference type="GO" id="GO:0044547">
    <property type="term" value="F:DNA topoisomerase binding"/>
    <property type="evidence" value="ECO:0007669"/>
    <property type="project" value="TreeGrafter"/>
</dbReference>
<protein>
    <recommendedName>
        <fullName evidence="1">Mos1 transposase HTH domain-containing protein</fullName>
    </recommendedName>
</protein>
<dbReference type="InterPro" id="IPR036397">
    <property type="entry name" value="RNaseH_sf"/>
</dbReference>
<keyword evidence="4" id="KW-1185">Reference proteome</keyword>
<dbReference type="PANTHER" id="PTHR46060">
    <property type="entry name" value="MARINER MOS1 TRANSPOSASE-LIKE PROTEIN"/>
    <property type="match status" value="1"/>
</dbReference>
<dbReference type="GO" id="GO:0000014">
    <property type="term" value="F:single-stranded DNA endodeoxyribonuclease activity"/>
    <property type="evidence" value="ECO:0007669"/>
    <property type="project" value="TreeGrafter"/>
</dbReference>
<dbReference type="GO" id="GO:0003697">
    <property type="term" value="F:single-stranded DNA binding"/>
    <property type="evidence" value="ECO:0007669"/>
    <property type="project" value="TreeGrafter"/>
</dbReference>
<dbReference type="GO" id="GO:0006303">
    <property type="term" value="P:double-strand break repair via nonhomologous end joining"/>
    <property type="evidence" value="ECO:0007669"/>
    <property type="project" value="TreeGrafter"/>
</dbReference>
<dbReference type="GO" id="GO:0031297">
    <property type="term" value="P:replication fork processing"/>
    <property type="evidence" value="ECO:0007669"/>
    <property type="project" value="TreeGrafter"/>
</dbReference>
<dbReference type="GO" id="GO:0000793">
    <property type="term" value="C:condensed chromosome"/>
    <property type="evidence" value="ECO:0007669"/>
    <property type="project" value="TreeGrafter"/>
</dbReference>
<dbReference type="GO" id="GO:0003690">
    <property type="term" value="F:double-stranded DNA binding"/>
    <property type="evidence" value="ECO:0007669"/>
    <property type="project" value="TreeGrafter"/>
</dbReference>
<evidence type="ECO:0000313" key="3">
    <source>
        <dbReference type="EMBL" id="CAF4409932.1"/>
    </source>
</evidence>
<gene>
    <name evidence="2" type="ORF">GPM918_LOCUS39083</name>
    <name evidence="3" type="ORF">SRO942_LOCUS39943</name>
</gene>
<dbReference type="Gene3D" id="1.10.10.1450">
    <property type="match status" value="1"/>
</dbReference>
<proteinExistence type="predicted"/>
<dbReference type="GO" id="GO:0044774">
    <property type="term" value="P:mitotic DNA integrity checkpoint signaling"/>
    <property type="evidence" value="ECO:0007669"/>
    <property type="project" value="TreeGrafter"/>
</dbReference>
<evidence type="ECO:0000313" key="2">
    <source>
        <dbReference type="EMBL" id="CAF1548990.1"/>
    </source>
</evidence>
<dbReference type="GO" id="GO:0000729">
    <property type="term" value="P:DNA double-strand break processing"/>
    <property type="evidence" value="ECO:0007669"/>
    <property type="project" value="TreeGrafter"/>
</dbReference>
<dbReference type="GO" id="GO:0046975">
    <property type="term" value="F:histone H3K36 methyltransferase activity"/>
    <property type="evidence" value="ECO:0007669"/>
    <property type="project" value="TreeGrafter"/>
</dbReference>
<accession>A0A815WS66</accession>
<comment type="caution">
    <text evidence="2">The sequence shown here is derived from an EMBL/GenBank/DDBJ whole genome shotgun (WGS) entry which is preliminary data.</text>
</comment>
<dbReference type="Pfam" id="PF17906">
    <property type="entry name" value="HTH_48"/>
    <property type="match status" value="1"/>
</dbReference>
<dbReference type="GO" id="GO:0042800">
    <property type="term" value="F:histone H3K4 methyltransferase activity"/>
    <property type="evidence" value="ECO:0007669"/>
    <property type="project" value="TreeGrafter"/>
</dbReference>
<dbReference type="EMBL" id="CAJOBC010092519">
    <property type="protein sequence ID" value="CAF4409932.1"/>
    <property type="molecule type" value="Genomic_DNA"/>
</dbReference>
<dbReference type="GO" id="GO:0035861">
    <property type="term" value="C:site of double-strand break"/>
    <property type="evidence" value="ECO:0007669"/>
    <property type="project" value="TreeGrafter"/>
</dbReference>
<dbReference type="Gene3D" id="3.30.420.10">
    <property type="entry name" value="Ribonuclease H-like superfamily/Ribonuclease H"/>
    <property type="match status" value="1"/>
</dbReference>
<dbReference type="Proteomes" id="UP000681722">
    <property type="component" value="Unassembled WGS sequence"/>
</dbReference>
<dbReference type="PANTHER" id="PTHR46060:SF2">
    <property type="entry name" value="HISTONE-LYSINE N-METHYLTRANSFERASE SETMAR"/>
    <property type="match status" value="1"/>
</dbReference>
<name>A0A815WS66_9BILA</name>
<dbReference type="GO" id="GO:0005634">
    <property type="term" value="C:nucleus"/>
    <property type="evidence" value="ECO:0007669"/>
    <property type="project" value="TreeGrafter"/>
</dbReference>
<evidence type="ECO:0000259" key="1">
    <source>
        <dbReference type="Pfam" id="PF17906"/>
    </source>
</evidence>
<evidence type="ECO:0000313" key="4">
    <source>
        <dbReference type="Proteomes" id="UP000663829"/>
    </source>
</evidence>
<dbReference type="AlphaFoldDB" id="A0A815WS66"/>
<feature type="domain" description="Mos1 transposase HTH" evidence="1">
    <location>
        <begin position="7"/>
        <end position="51"/>
    </location>
</feature>